<dbReference type="OrthoDB" id="9800416at2"/>
<dbReference type="KEGG" id="rlc:K227x_25170"/>
<evidence type="ECO:0000256" key="1">
    <source>
        <dbReference type="ARBA" id="ARBA00004651"/>
    </source>
</evidence>
<evidence type="ECO:0000256" key="3">
    <source>
        <dbReference type="ARBA" id="ARBA00022448"/>
    </source>
</evidence>
<dbReference type="InterPro" id="IPR036259">
    <property type="entry name" value="MFS_trans_sf"/>
</dbReference>
<dbReference type="Proteomes" id="UP000318538">
    <property type="component" value="Chromosome"/>
</dbReference>
<gene>
    <name evidence="11" type="primary">mdtL</name>
    <name evidence="11" type="ORF">K227x_25170</name>
</gene>
<name>A0A517NAH5_9BACT</name>
<evidence type="ECO:0000259" key="10">
    <source>
        <dbReference type="PROSITE" id="PS50850"/>
    </source>
</evidence>
<protein>
    <submittedName>
        <fullName evidence="11">Multidrug resistance protein MdtL</fullName>
    </submittedName>
</protein>
<organism evidence="11 12">
    <name type="scientific">Rubripirellula lacrimiformis</name>
    <dbReference type="NCBI Taxonomy" id="1930273"/>
    <lineage>
        <taxon>Bacteria</taxon>
        <taxon>Pseudomonadati</taxon>
        <taxon>Planctomycetota</taxon>
        <taxon>Planctomycetia</taxon>
        <taxon>Pirellulales</taxon>
        <taxon>Pirellulaceae</taxon>
        <taxon>Rubripirellula</taxon>
    </lineage>
</organism>
<dbReference type="SUPFAM" id="SSF103473">
    <property type="entry name" value="MFS general substrate transporter"/>
    <property type="match status" value="1"/>
</dbReference>
<dbReference type="InterPro" id="IPR011701">
    <property type="entry name" value="MFS"/>
</dbReference>
<dbReference type="InterPro" id="IPR004812">
    <property type="entry name" value="Efflux_drug-R_Bcr/CmlA"/>
</dbReference>
<comment type="subcellular location">
    <subcellularLocation>
        <location evidence="1">Cell membrane</location>
        <topology evidence="1">Multi-pass membrane protein</topology>
    </subcellularLocation>
</comment>
<accession>A0A517NAH5</accession>
<feature type="signal peptide" evidence="9">
    <location>
        <begin position="1"/>
        <end position="20"/>
    </location>
</feature>
<evidence type="ECO:0000256" key="5">
    <source>
        <dbReference type="ARBA" id="ARBA00022692"/>
    </source>
</evidence>
<sequence precursor="true">MPRRLYICFLGLLAAAPPLATDMYLPAIPSITQQWQVETSQLHLSLVLWFVAYSVTLMVWGSLSDRFGRRPILLTGLALFTISSLLCGLSQNVMQLIAWRILQGTGAAGASSMVMAIARDQFEGKERQRVLAWIGVILGVAPMVAPSIGAAIMQFASWRWIFVMQATLSTLTLVLALVMYRETALALEATGVAGMFQRYGRLAMNRNFIFISATTAVLAAPLLGFVAFSPIAFMIHFGMNEQQFALLFGANAICVILGSVACTKVIHRYSEFRLLTIAFVGCCVGGGVILVTGNSGWPYFSAGMALYSFFFGLSRPLVTHLVLEQVDRDIGAASSVIVCQQFLCGACGMAISTYHWDQPFVVFGILATVSPLVTLACWPWILRWISHPVPSEPQAQVNRVR</sequence>
<feature type="chain" id="PRO_5021771369" evidence="9">
    <location>
        <begin position="21"/>
        <end position="401"/>
    </location>
</feature>
<dbReference type="Gene3D" id="1.20.1720.10">
    <property type="entry name" value="Multidrug resistance protein D"/>
    <property type="match status" value="1"/>
</dbReference>
<feature type="transmembrane region" description="Helical" evidence="8">
    <location>
        <begin position="72"/>
        <end position="91"/>
    </location>
</feature>
<dbReference type="PROSITE" id="PS50850">
    <property type="entry name" value="MFS"/>
    <property type="match status" value="1"/>
</dbReference>
<keyword evidence="7 8" id="KW-0472">Membrane</keyword>
<evidence type="ECO:0000313" key="11">
    <source>
        <dbReference type="EMBL" id="QDT04129.1"/>
    </source>
</evidence>
<dbReference type="NCBIfam" id="TIGR00710">
    <property type="entry name" value="efflux_Bcr_CflA"/>
    <property type="match status" value="1"/>
</dbReference>
<feature type="transmembrane region" description="Helical" evidence="8">
    <location>
        <begin position="360"/>
        <end position="381"/>
    </location>
</feature>
<dbReference type="EMBL" id="CP036525">
    <property type="protein sequence ID" value="QDT04129.1"/>
    <property type="molecule type" value="Genomic_DNA"/>
</dbReference>
<dbReference type="GO" id="GO:1990961">
    <property type="term" value="P:xenobiotic detoxification by transmembrane export across the plasma membrane"/>
    <property type="evidence" value="ECO:0007669"/>
    <property type="project" value="InterPro"/>
</dbReference>
<keyword evidence="5 8" id="KW-0812">Transmembrane</keyword>
<feature type="transmembrane region" description="Helical" evidence="8">
    <location>
        <begin position="158"/>
        <end position="180"/>
    </location>
</feature>
<feature type="transmembrane region" description="Helical" evidence="8">
    <location>
        <begin position="274"/>
        <end position="293"/>
    </location>
</feature>
<dbReference type="PANTHER" id="PTHR23501">
    <property type="entry name" value="MAJOR FACILITATOR SUPERFAMILY"/>
    <property type="match status" value="1"/>
</dbReference>
<dbReference type="Pfam" id="PF07690">
    <property type="entry name" value="MFS_1"/>
    <property type="match status" value="1"/>
</dbReference>
<evidence type="ECO:0000256" key="8">
    <source>
        <dbReference type="SAM" id="Phobius"/>
    </source>
</evidence>
<keyword evidence="3" id="KW-0813">Transport</keyword>
<proteinExistence type="inferred from homology"/>
<feature type="transmembrane region" description="Helical" evidence="8">
    <location>
        <begin position="130"/>
        <end position="152"/>
    </location>
</feature>
<keyword evidence="12" id="KW-1185">Reference proteome</keyword>
<feature type="transmembrane region" description="Helical" evidence="8">
    <location>
        <begin position="299"/>
        <end position="318"/>
    </location>
</feature>
<evidence type="ECO:0000256" key="9">
    <source>
        <dbReference type="SAM" id="SignalP"/>
    </source>
</evidence>
<dbReference type="InterPro" id="IPR020846">
    <property type="entry name" value="MFS_dom"/>
</dbReference>
<dbReference type="AlphaFoldDB" id="A0A517NAH5"/>
<feature type="transmembrane region" description="Helical" evidence="8">
    <location>
        <begin position="97"/>
        <end position="118"/>
    </location>
</feature>
<evidence type="ECO:0000256" key="6">
    <source>
        <dbReference type="ARBA" id="ARBA00022989"/>
    </source>
</evidence>
<evidence type="ECO:0000256" key="2">
    <source>
        <dbReference type="ARBA" id="ARBA00006236"/>
    </source>
</evidence>
<dbReference type="GO" id="GO:0042910">
    <property type="term" value="F:xenobiotic transmembrane transporter activity"/>
    <property type="evidence" value="ECO:0007669"/>
    <property type="project" value="InterPro"/>
</dbReference>
<dbReference type="PRINTS" id="PR01036">
    <property type="entry name" value="TCRTETB"/>
</dbReference>
<dbReference type="RefSeq" id="WP_145169651.1">
    <property type="nucleotide sequence ID" value="NZ_CP036525.1"/>
</dbReference>
<reference evidence="11 12" key="1">
    <citation type="submission" date="2019-02" db="EMBL/GenBank/DDBJ databases">
        <title>Deep-cultivation of Planctomycetes and their phenomic and genomic characterization uncovers novel biology.</title>
        <authorList>
            <person name="Wiegand S."/>
            <person name="Jogler M."/>
            <person name="Boedeker C."/>
            <person name="Pinto D."/>
            <person name="Vollmers J."/>
            <person name="Rivas-Marin E."/>
            <person name="Kohn T."/>
            <person name="Peeters S.H."/>
            <person name="Heuer A."/>
            <person name="Rast P."/>
            <person name="Oberbeckmann S."/>
            <person name="Bunk B."/>
            <person name="Jeske O."/>
            <person name="Meyerdierks A."/>
            <person name="Storesund J.E."/>
            <person name="Kallscheuer N."/>
            <person name="Luecker S."/>
            <person name="Lage O.M."/>
            <person name="Pohl T."/>
            <person name="Merkel B.J."/>
            <person name="Hornburger P."/>
            <person name="Mueller R.-W."/>
            <person name="Bruemmer F."/>
            <person name="Labrenz M."/>
            <person name="Spormann A.M."/>
            <person name="Op den Camp H."/>
            <person name="Overmann J."/>
            <person name="Amann R."/>
            <person name="Jetten M.S.M."/>
            <person name="Mascher T."/>
            <person name="Medema M.H."/>
            <person name="Devos D.P."/>
            <person name="Kaster A.-K."/>
            <person name="Ovreas L."/>
            <person name="Rohde M."/>
            <person name="Galperin M.Y."/>
            <person name="Jogler C."/>
        </authorList>
    </citation>
    <scope>NUCLEOTIDE SEQUENCE [LARGE SCALE GENOMIC DNA]</scope>
    <source>
        <strain evidence="11 12">K22_7</strain>
    </source>
</reference>
<keyword evidence="6 8" id="KW-1133">Transmembrane helix</keyword>
<evidence type="ECO:0000256" key="4">
    <source>
        <dbReference type="ARBA" id="ARBA00022475"/>
    </source>
</evidence>
<keyword evidence="4" id="KW-1003">Cell membrane</keyword>
<feature type="domain" description="Major facilitator superfamily (MFS) profile" evidence="10">
    <location>
        <begin position="4"/>
        <end position="382"/>
    </location>
</feature>
<feature type="transmembrane region" description="Helical" evidence="8">
    <location>
        <begin position="243"/>
        <end position="262"/>
    </location>
</feature>
<dbReference type="CDD" id="cd17320">
    <property type="entry name" value="MFS_MdfA_MDR_like"/>
    <property type="match status" value="1"/>
</dbReference>
<keyword evidence="9" id="KW-0732">Signal</keyword>
<feature type="transmembrane region" description="Helical" evidence="8">
    <location>
        <begin position="208"/>
        <end position="237"/>
    </location>
</feature>
<feature type="transmembrane region" description="Helical" evidence="8">
    <location>
        <begin position="44"/>
        <end position="60"/>
    </location>
</feature>
<comment type="similarity">
    <text evidence="2">Belongs to the major facilitator superfamily. Bcr/CmlA family.</text>
</comment>
<evidence type="ECO:0000256" key="7">
    <source>
        <dbReference type="ARBA" id="ARBA00023136"/>
    </source>
</evidence>
<dbReference type="GO" id="GO:0005886">
    <property type="term" value="C:plasma membrane"/>
    <property type="evidence" value="ECO:0007669"/>
    <property type="project" value="UniProtKB-SubCell"/>
</dbReference>
<dbReference type="PANTHER" id="PTHR23501:SF191">
    <property type="entry name" value="VACUOLAR BASIC AMINO ACID TRANSPORTER 4"/>
    <property type="match status" value="1"/>
</dbReference>
<evidence type="ECO:0000313" key="12">
    <source>
        <dbReference type="Proteomes" id="UP000318538"/>
    </source>
</evidence>